<dbReference type="Gene3D" id="2.170.130.10">
    <property type="entry name" value="TonB-dependent receptor, plug domain"/>
    <property type="match status" value="1"/>
</dbReference>
<name>A0AAU8LZS8_9BACT</name>
<evidence type="ECO:0000256" key="13">
    <source>
        <dbReference type="SAM" id="SignalP"/>
    </source>
</evidence>
<reference evidence="16" key="2">
    <citation type="submission" date="2024-06" db="EMBL/GenBank/DDBJ databases">
        <authorList>
            <person name="Plum-Jensen L.E."/>
            <person name="Schramm A."/>
            <person name="Marshall I.P.G."/>
        </authorList>
    </citation>
    <scope>NUCLEOTIDE SEQUENCE</scope>
    <source>
        <strain evidence="16">Rat1</strain>
    </source>
</reference>
<evidence type="ECO:0000256" key="11">
    <source>
        <dbReference type="RuleBase" id="RU003357"/>
    </source>
</evidence>
<dbReference type="InterPro" id="IPR039426">
    <property type="entry name" value="TonB-dep_rcpt-like"/>
</dbReference>
<dbReference type="AlphaFoldDB" id="A0AAU8LZS8"/>
<feature type="chain" id="PRO_5043795733" evidence="13">
    <location>
        <begin position="25"/>
        <end position="664"/>
    </location>
</feature>
<feature type="signal peptide" evidence="13">
    <location>
        <begin position="1"/>
        <end position="24"/>
    </location>
</feature>
<dbReference type="PROSITE" id="PS52016">
    <property type="entry name" value="TONB_DEPENDENT_REC_3"/>
    <property type="match status" value="1"/>
</dbReference>
<dbReference type="Pfam" id="PF07715">
    <property type="entry name" value="Plug"/>
    <property type="match status" value="1"/>
</dbReference>
<dbReference type="KEGG" id="eaj:Q3M24_06065"/>
<dbReference type="PANTHER" id="PTHR30069:SF29">
    <property type="entry name" value="HEMOGLOBIN AND HEMOGLOBIN-HAPTOGLOBIN-BINDING PROTEIN 1-RELATED"/>
    <property type="match status" value="1"/>
</dbReference>
<dbReference type="Pfam" id="PF00593">
    <property type="entry name" value="TonB_dep_Rec_b-barrel"/>
    <property type="match status" value="1"/>
</dbReference>
<protein>
    <submittedName>
        <fullName evidence="16">TonB-dependent receptor</fullName>
    </submittedName>
</protein>
<feature type="domain" description="TonB-dependent receptor-like beta-barrel" evidence="14">
    <location>
        <begin position="235"/>
        <end position="638"/>
    </location>
</feature>
<dbReference type="InterPro" id="IPR037066">
    <property type="entry name" value="Plug_dom_sf"/>
</dbReference>
<comment type="similarity">
    <text evidence="10 11">Belongs to the TonB-dependent receptor family.</text>
</comment>
<reference evidence="16" key="1">
    <citation type="journal article" date="2024" name="Syst. Appl. Microbiol.">
        <title>First single-strain enrichments of Electrothrix cable bacteria, description of E. aestuarii sp. nov. and E. rattekaaiensis sp. nov., and proposal of a cable bacteria taxonomy following the rules of the SeqCode.</title>
        <authorList>
            <person name="Plum-Jensen L.E."/>
            <person name="Schramm A."/>
            <person name="Marshall I.P.G."/>
        </authorList>
    </citation>
    <scope>NUCLEOTIDE SEQUENCE</scope>
    <source>
        <strain evidence="16">Rat1</strain>
    </source>
</reference>
<sequence>MKKSFVTVAVQLLIGTCAVHTGLAATPGQSMKMDEVVVTAARTAESKKEVSANITVIDREEIKQSGARDVGDLLAEKAIGHIHKYPGALTSIGLRGFRTDSLGNDLQGHVLILLDGRRAGTGNVAKLLTGNIERIEIIRGPGAVQYGSAGMGGVVNIITRKGERNAAFAEAGAGSFGAYESGIGGTLKEGAFDFAGSYSRSRRDAYETGSGAEFHNTGLDAASGLSANLGWSFTEENPEKNRLGLIVTASELDNSGSPGYFSANDLDDSTDKKNYSVDLSYAGTDSAEHWQWMARYFFGKDENSWDDPVASDPDGWDNGEVSSNSTDQQGAQAQLTGTFGHTRITSGIDWLDYAVDNTWTPTKTSYSNPAFFLLGKTTFPAQRLTLDLGLRQDWYEVEVVEPAGRTIDTDHFTPKIGLSWLVTEQLKLRAQYAEAFMIPSANQLAADFTHFGSRTVGNSELEPESSRTYEAGLDFSASGLNASFTSFYTDFTDKIIVDYLADGSRTWQNLGDATISGFEGEFSYDLGLSMGWDWEVRPYLNFTLLTQYEDESTGEDLQDVSAMNFSTGLLVNNGDGISCRLNVAYSGTQDVEDWESGAYPTPVVELDASTVTDLSASWRFYENERLGSFTLRGQIDNLFDEEYAYVKGYPMPGRSFFAALRWGY</sequence>
<comment type="subcellular location">
    <subcellularLocation>
        <location evidence="1 10">Cell outer membrane</location>
        <topology evidence="1 10">Multi-pass membrane protein</topology>
    </subcellularLocation>
</comment>
<dbReference type="SUPFAM" id="SSF56935">
    <property type="entry name" value="Porins"/>
    <property type="match status" value="1"/>
</dbReference>
<evidence type="ECO:0000256" key="2">
    <source>
        <dbReference type="ARBA" id="ARBA00022448"/>
    </source>
</evidence>
<feature type="domain" description="TonB-dependent receptor plug" evidence="15">
    <location>
        <begin position="47"/>
        <end position="154"/>
    </location>
</feature>
<dbReference type="GO" id="GO:0015344">
    <property type="term" value="F:siderophore uptake transmembrane transporter activity"/>
    <property type="evidence" value="ECO:0007669"/>
    <property type="project" value="TreeGrafter"/>
</dbReference>
<keyword evidence="2 10" id="KW-0813">Transport</keyword>
<evidence type="ECO:0000256" key="5">
    <source>
        <dbReference type="ARBA" id="ARBA00022729"/>
    </source>
</evidence>
<evidence type="ECO:0000256" key="10">
    <source>
        <dbReference type="PROSITE-ProRule" id="PRU01360"/>
    </source>
</evidence>
<evidence type="ECO:0000256" key="3">
    <source>
        <dbReference type="ARBA" id="ARBA00022452"/>
    </source>
</evidence>
<dbReference type="Gene3D" id="2.40.170.20">
    <property type="entry name" value="TonB-dependent receptor, beta-barrel domain"/>
    <property type="match status" value="1"/>
</dbReference>
<feature type="compositionally biased region" description="Polar residues" evidence="12">
    <location>
        <begin position="320"/>
        <end position="331"/>
    </location>
</feature>
<dbReference type="GO" id="GO:0009279">
    <property type="term" value="C:cell outer membrane"/>
    <property type="evidence" value="ECO:0007669"/>
    <property type="project" value="UniProtKB-SubCell"/>
</dbReference>
<dbReference type="InterPro" id="IPR036942">
    <property type="entry name" value="Beta-barrel_TonB_sf"/>
</dbReference>
<evidence type="ECO:0000259" key="14">
    <source>
        <dbReference type="Pfam" id="PF00593"/>
    </source>
</evidence>
<keyword evidence="5 13" id="KW-0732">Signal</keyword>
<evidence type="ECO:0000256" key="7">
    <source>
        <dbReference type="ARBA" id="ARBA00023136"/>
    </source>
</evidence>
<dbReference type="InterPro" id="IPR000531">
    <property type="entry name" value="Beta-barrel_TonB"/>
</dbReference>
<evidence type="ECO:0000256" key="8">
    <source>
        <dbReference type="ARBA" id="ARBA00023170"/>
    </source>
</evidence>
<evidence type="ECO:0000256" key="1">
    <source>
        <dbReference type="ARBA" id="ARBA00004571"/>
    </source>
</evidence>
<evidence type="ECO:0000256" key="6">
    <source>
        <dbReference type="ARBA" id="ARBA00023077"/>
    </source>
</evidence>
<keyword evidence="9 10" id="KW-0998">Cell outer membrane</keyword>
<dbReference type="EMBL" id="CP159373">
    <property type="protein sequence ID" value="XCN74311.1"/>
    <property type="molecule type" value="Genomic_DNA"/>
</dbReference>
<evidence type="ECO:0000256" key="9">
    <source>
        <dbReference type="ARBA" id="ARBA00023237"/>
    </source>
</evidence>
<evidence type="ECO:0000259" key="15">
    <source>
        <dbReference type="Pfam" id="PF07715"/>
    </source>
</evidence>
<evidence type="ECO:0000256" key="12">
    <source>
        <dbReference type="SAM" id="MobiDB-lite"/>
    </source>
</evidence>
<proteinExistence type="inferred from homology"/>
<keyword evidence="3 10" id="KW-1134">Transmembrane beta strand</keyword>
<keyword evidence="8 16" id="KW-0675">Receptor</keyword>
<keyword evidence="6 11" id="KW-0798">TonB box</keyword>
<dbReference type="PANTHER" id="PTHR30069">
    <property type="entry name" value="TONB-DEPENDENT OUTER MEMBRANE RECEPTOR"/>
    <property type="match status" value="1"/>
</dbReference>
<dbReference type="CDD" id="cd01347">
    <property type="entry name" value="ligand_gated_channel"/>
    <property type="match status" value="1"/>
</dbReference>
<evidence type="ECO:0000256" key="4">
    <source>
        <dbReference type="ARBA" id="ARBA00022692"/>
    </source>
</evidence>
<gene>
    <name evidence="16" type="ORF">Q3M24_06065</name>
</gene>
<organism evidence="16">
    <name type="scientific">Candidatus Electrothrix aestuarii</name>
    <dbReference type="NCBI Taxonomy" id="3062594"/>
    <lineage>
        <taxon>Bacteria</taxon>
        <taxon>Pseudomonadati</taxon>
        <taxon>Thermodesulfobacteriota</taxon>
        <taxon>Desulfobulbia</taxon>
        <taxon>Desulfobulbales</taxon>
        <taxon>Desulfobulbaceae</taxon>
        <taxon>Candidatus Electrothrix</taxon>
    </lineage>
</organism>
<accession>A0AAU8LZS8</accession>
<keyword evidence="7 10" id="KW-0472">Membrane</keyword>
<dbReference type="GO" id="GO:0044718">
    <property type="term" value="P:siderophore transmembrane transport"/>
    <property type="evidence" value="ECO:0007669"/>
    <property type="project" value="TreeGrafter"/>
</dbReference>
<keyword evidence="4 10" id="KW-0812">Transmembrane</keyword>
<evidence type="ECO:0000313" key="16">
    <source>
        <dbReference type="EMBL" id="XCN74311.1"/>
    </source>
</evidence>
<dbReference type="InterPro" id="IPR012910">
    <property type="entry name" value="Plug_dom"/>
</dbReference>
<feature type="region of interest" description="Disordered" evidence="12">
    <location>
        <begin position="307"/>
        <end position="331"/>
    </location>
</feature>